<evidence type="ECO:0000313" key="1">
    <source>
        <dbReference type="EMBL" id="KAI3677010.1"/>
    </source>
</evidence>
<accession>A0ACB8XZT3</accession>
<organism evidence="1 2">
    <name type="scientific">Smallanthus sonchifolius</name>
    <dbReference type="NCBI Taxonomy" id="185202"/>
    <lineage>
        <taxon>Eukaryota</taxon>
        <taxon>Viridiplantae</taxon>
        <taxon>Streptophyta</taxon>
        <taxon>Embryophyta</taxon>
        <taxon>Tracheophyta</taxon>
        <taxon>Spermatophyta</taxon>
        <taxon>Magnoliopsida</taxon>
        <taxon>eudicotyledons</taxon>
        <taxon>Gunneridae</taxon>
        <taxon>Pentapetalae</taxon>
        <taxon>asterids</taxon>
        <taxon>campanulids</taxon>
        <taxon>Asterales</taxon>
        <taxon>Asteraceae</taxon>
        <taxon>Asteroideae</taxon>
        <taxon>Heliantheae alliance</taxon>
        <taxon>Millerieae</taxon>
        <taxon>Smallanthus</taxon>
    </lineage>
</organism>
<comment type="caution">
    <text evidence="1">The sequence shown here is derived from an EMBL/GenBank/DDBJ whole genome shotgun (WGS) entry which is preliminary data.</text>
</comment>
<protein>
    <submittedName>
        <fullName evidence="1">Uncharacterized protein</fullName>
    </submittedName>
</protein>
<reference evidence="2" key="1">
    <citation type="journal article" date="2022" name="Mol. Ecol. Resour.">
        <title>The genomes of chicory, endive, great burdock and yacon provide insights into Asteraceae palaeo-polyploidization history and plant inulin production.</title>
        <authorList>
            <person name="Fan W."/>
            <person name="Wang S."/>
            <person name="Wang H."/>
            <person name="Wang A."/>
            <person name="Jiang F."/>
            <person name="Liu H."/>
            <person name="Zhao H."/>
            <person name="Xu D."/>
            <person name="Zhang Y."/>
        </authorList>
    </citation>
    <scope>NUCLEOTIDE SEQUENCE [LARGE SCALE GENOMIC DNA]</scope>
    <source>
        <strain evidence="2">cv. Yunnan</strain>
    </source>
</reference>
<dbReference type="Proteomes" id="UP001056120">
    <property type="component" value="Linkage Group LG29"/>
</dbReference>
<name>A0ACB8XZT3_9ASTR</name>
<proteinExistence type="predicted"/>
<sequence>MSPEYAMQGLFSVKSDVYSFGILVLEMISGRKNNSYYQEHQLAWNLWKQDKALTIVDSSLGGSFDAREVLLCIHVGILCVQELATDRPTMTDVAFMFSNLETMLPSPNQPAFIFRELNHVRESTPASARGGVVSVDDDTITLVHAR</sequence>
<keyword evidence="2" id="KW-1185">Reference proteome</keyword>
<gene>
    <name evidence="1" type="ORF">L1987_86628</name>
</gene>
<reference evidence="1 2" key="2">
    <citation type="journal article" date="2022" name="Mol. Ecol. Resour.">
        <title>The genomes of chicory, endive, great burdock and yacon provide insights into Asteraceae paleo-polyploidization history and plant inulin production.</title>
        <authorList>
            <person name="Fan W."/>
            <person name="Wang S."/>
            <person name="Wang H."/>
            <person name="Wang A."/>
            <person name="Jiang F."/>
            <person name="Liu H."/>
            <person name="Zhao H."/>
            <person name="Xu D."/>
            <person name="Zhang Y."/>
        </authorList>
    </citation>
    <scope>NUCLEOTIDE SEQUENCE [LARGE SCALE GENOMIC DNA]</scope>
    <source>
        <strain evidence="2">cv. Yunnan</strain>
        <tissue evidence="1">Leaves</tissue>
    </source>
</reference>
<dbReference type="EMBL" id="CM042046">
    <property type="protein sequence ID" value="KAI3677010.1"/>
    <property type="molecule type" value="Genomic_DNA"/>
</dbReference>
<evidence type="ECO:0000313" key="2">
    <source>
        <dbReference type="Proteomes" id="UP001056120"/>
    </source>
</evidence>